<keyword evidence="9" id="KW-0812">Transmembrane</keyword>
<organism evidence="12 13">
    <name type="scientific">Phialemonium thermophilum</name>
    <dbReference type="NCBI Taxonomy" id="223376"/>
    <lineage>
        <taxon>Eukaryota</taxon>
        <taxon>Fungi</taxon>
        <taxon>Dikarya</taxon>
        <taxon>Ascomycota</taxon>
        <taxon>Pezizomycotina</taxon>
        <taxon>Sordariomycetes</taxon>
        <taxon>Sordariomycetidae</taxon>
        <taxon>Cephalothecales</taxon>
        <taxon>Cephalothecaceae</taxon>
        <taxon>Phialemonium</taxon>
    </lineage>
</organism>
<dbReference type="InterPro" id="IPR000718">
    <property type="entry name" value="Peptidase_M13"/>
</dbReference>
<feature type="region of interest" description="Disordered" evidence="8">
    <location>
        <begin position="1"/>
        <end position="23"/>
    </location>
</feature>
<dbReference type="Pfam" id="PF05649">
    <property type="entry name" value="Peptidase_M13_N"/>
    <property type="match status" value="1"/>
</dbReference>
<dbReference type="InterPro" id="IPR018497">
    <property type="entry name" value="Peptidase_M13_C"/>
</dbReference>
<evidence type="ECO:0000256" key="5">
    <source>
        <dbReference type="ARBA" id="ARBA00022801"/>
    </source>
</evidence>
<evidence type="ECO:0000256" key="4">
    <source>
        <dbReference type="ARBA" id="ARBA00022723"/>
    </source>
</evidence>
<keyword evidence="13" id="KW-1185">Reference proteome</keyword>
<dbReference type="CDD" id="cd08662">
    <property type="entry name" value="M13"/>
    <property type="match status" value="1"/>
</dbReference>
<gene>
    <name evidence="12" type="ORF">VTK73DRAFT_10012</name>
</gene>
<evidence type="ECO:0000256" key="9">
    <source>
        <dbReference type="SAM" id="Phobius"/>
    </source>
</evidence>
<keyword evidence="4" id="KW-0479">Metal-binding</keyword>
<dbReference type="PRINTS" id="PR00786">
    <property type="entry name" value="NEPRILYSIN"/>
</dbReference>
<name>A0ABR3Y455_9PEZI</name>
<evidence type="ECO:0008006" key="14">
    <source>
        <dbReference type="Google" id="ProtNLM"/>
    </source>
</evidence>
<evidence type="ECO:0000256" key="3">
    <source>
        <dbReference type="ARBA" id="ARBA00022670"/>
    </source>
</evidence>
<keyword evidence="5" id="KW-0378">Hydrolase</keyword>
<feature type="compositionally biased region" description="Low complexity" evidence="8">
    <location>
        <begin position="8"/>
        <end position="21"/>
    </location>
</feature>
<accession>A0ABR3Y455</accession>
<dbReference type="Pfam" id="PF01431">
    <property type="entry name" value="Peptidase_M13"/>
    <property type="match status" value="1"/>
</dbReference>
<feature type="domain" description="Peptidase M13 N-terminal" evidence="11">
    <location>
        <begin position="116"/>
        <end position="521"/>
    </location>
</feature>
<reference evidence="12 13" key="1">
    <citation type="journal article" date="2024" name="Commun. Biol.">
        <title>Comparative genomic analysis of thermophilic fungi reveals convergent evolutionary adaptations and gene losses.</title>
        <authorList>
            <person name="Steindorff A.S."/>
            <person name="Aguilar-Pontes M.V."/>
            <person name="Robinson A.J."/>
            <person name="Andreopoulos B."/>
            <person name="LaButti K."/>
            <person name="Kuo A."/>
            <person name="Mondo S."/>
            <person name="Riley R."/>
            <person name="Otillar R."/>
            <person name="Haridas S."/>
            <person name="Lipzen A."/>
            <person name="Grimwood J."/>
            <person name="Schmutz J."/>
            <person name="Clum A."/>
            <person name="Reid I.D."/>
            <person name="Moisan M.C."/>
            <person name="Butler G."/>
            <person name="Nguyen T.T.M."/>
            <person name="Dewar K."/>
            <person name="Conant G."/>
            <person name="Drula E."/>
            <person name="Henrissat B."/>
            <person name="Hansel C."/>
            <person name="Singer S."/>
            <person name="Hutchinson M.I."/>
            <person name="de Vries R.P."/>
            <person name="Natvig D.O."/>
            <person name="Powell A.J."/>
            <person name="Tsang A."/>
            <person name="Grigoriev I.V."/>
        </authorList>
    </citation>
    <scope>NUCLEOTIDE SEQUENCE [LARGE SCALE GENOMIC DNA]</scope>
    <source>
        <strain evidence="12 13">ATCC 24622</strain>
    </source>
</reference>
<sequence>MTSRPDGDVAAGDLDSAGADGTLSERTPLLDRINQAYSSVHDGESASSHHTRNRKIWVTFVALLFILLLSFLTVVFGVFRHQKMVASRSLCLTPACIHAASEILYNLSPHYETVDPCTEFDKLVCDGWRARHDMRPDQGSISVFTTMAETGQRVLRHILEGSYPGGSNHSSFSPFRLAATENRFDEDNFDTIQRAYNACMAESQIAAVGIRPVQNLLDDLSSAVSPGHAASSAGTGISGALLYLERLGIPSFLEIGVGPDDKDPDSVITFLSPRPGIGLPSKTYYLDNDTVEQYKSAMSDVLSAVLTGRQGHVDVANLANEIVDLEARIAAVTPALEDLQDVTKAYNPMDLTSTADLVPVLGLEYVLKSLAPSDYTMDKLISSFPEFLGNLSDILAVTSNDTIQAFLSWKVIQAASDSVVAPEVKPYIQFMNRLSGKEPDASPERWRVCIQHVDRGLGWILSRFYVEAASSEAAKDLGNQIVSDIREQFISRIKTLDWMDAQVKDLAISKVNAIIKKIAYPDKSPNVTDPGSLKDYYSGLNVTTHFFNNHLSFSRWTVNQTWEQLGKPTNRDSWGMTAPTVNAYYNPAGNEIVFPAGIMQFPAFESELPKYINYGAFGAVAGHELSHAFDNNGRHYDVRGNLTDWWTNSTVQAFNTRTDCFVQEYSKFIATGPNGTVLHINGRQTLGENIADAGGLTAAFNVWKRRQEESPDLDLPGLQFFTQEQLFYISYGGFWCSKYSRPALARAIYTDEHSPAFARVEGAAMLNSRGFREAFHCPVKEPVCELW</sequence>
<feature type="domain" description="Peptidase M13 C-terminal" evidence="10">
    <location>
        <begin position="582"/>
        <end position="782"/>
    </location>
</feature>
<dbReference type="SUPFAM" id="SSF55486">
    <property type="entry name" value="Metalloproteases ('zincins'), catalytic domain"/>
    <property type="match status" value="1"/>
</dbReference>
<evidence type="ECO:0000256" key="1">
    <source>
        <dbReference type="ARBA" id="ARBA00001947"/>
    </source>
</evidence>
<keyword evidence="7" id="KW-0482">Metalloprotease</keyword>
<evidence type="ECO:0000259" key="11">
    <source>
        <dbReference type="Pfam" id="PF05649"/>
    </source>
</evidence>
<dbReference type="Proteomes" id="UP001586593">
    <property type="component" value="Unassembled WGS sequence"/>
</dbReference>
<dbReference type="PROSITE" id="PS51885">
    <property type="entry name" value="NEPRILYSIN"/>
    <property type="match status" value="1"/>
</dbReference>
<dbReference type="InterPro" id="IPR008753">
    <property type="entry name" value="Peptidase_M13_N"/>
</dbReference>
<comment type="cofactor">
    <cofactor evidence="1">
        <name>Zn(2+)</name>
        <dbReference type="ChEBI" id="CHEBI:29105"/>
    </cofactor>
</comment>
<dbReference type="Gene3D" id="1.10.1380.10">
    <property type="entry name" value="Neutral endopeptidase , domain2"/>
    <property type="match status" value="1"/>
</dbReference>
<comment type="caution">
    <text evidence="12">The sequence shown here is derived from an EMBL/GenBank/DDBJ whole genome shotgun (WGS) entry which is preliminary data.</text>
</comment>
<evidence type="ECO:0000313" key="12">
    <source>
        <dbReference type="EMBL" id="KAL1883086.1"/>
    </source>
</evidence>
<proteinExistence type="inferred from homology"/>
<keyword evidence="6" id="KW-0862">Zinc</keyword>
<keyword evidence="9" id="KW-1133">Transmembrane helix</keyword>
<evidence type="ECO:0000256" key="7">
    <source>
        <dbReference type="ARBA" id="ARBA00023049"/>
    </source>
</evidence>
<dbReference type="InterPro" id="IPR042089">
    <property type="entry name" value="Peptidase_M13_dom_2"/>
</dbReference>
<evidence type="ECO:0000259" key="10">
    <source>
        <dbReference type="Pfam" id="PF01431"/>
    </source>
</evidence>
<evidence type="ECO:0000313" key="13">
    <source>
        <dbReference type="Proteomes" id="UP001586593"/>
    </source>
</evidence>
<keyword evidence="3" id="KW-0645">Protease</keyword>
<protein>
    <recommendedName>
        <fullName evidence="14">Endothelin-converting enzyme 1</fullName>
    </recommendedName>
</protein>
<evidence type="ECO:0000256" key="6">
    <source>
        <dbReference type="ARBA" id="ARBA00022833"/>
    </source>
</evidence>
<dbReference type="EMBL" id="JAZHXJ010000009">
    <property type="protein sequence ID" value="KAL1883086.1"/>
    <property type="molecule type" value="Genomic_DNA"/>
</dbReference>
<dbReference type="InterPro" id="IPR024079">
    <property type="entry name" value="MetalloPept_cat_dom_sf"/>
</dbReference>
<feature type="transmembrane region" description="Helical" evidence="9">
    <location>
        <begin position="56"/>
        <end position="79"/>
    </location>
</feature>
<evidence type="ECO:0000256" key="8">
    <source>
        <dbReference type="SAM" id="MobiDB-lite"/>
    </source>
</evidence>
<keyword evidence="9" id="KW-0472">Membrane</keyword>
<dbReference type="Gene3D" id="3.40.390.10">
    <property type="entry name" value="Collagenase (Catalytic Domain)"/>
    <property type="match status" value="1"/>
</dbReference>
<comment type="similarity">
    <text evidence="2">Belongs to the peptidase M13 family.</text>
</comment>
<dbReference type="PANTHER" id="PTHR11733:SF167">
    <property type="entry name" value="FI17812P1-RELATED"/>
    <property type="match status" value="1"/>
</dbReference>
<dbReference type="PANTHER" id="PTHR11733">
    <property type="entry name" value="ZINC METALLOPROTEASE FAMILY M13 NEPRILYSIN-RELATED"/>
    <property type="match status" value="1"/>
</dbReference>
<evidence type="ECO:0000256" key="2">
    <source>
        <dbReference type="ARBA" id="ARBA00007357"/>
    </source>
</evidence>